<keyword evidence="8" id="KW-1185">Reference proteome</keyword>
<evidence type="ECO:0000256" key="5">
    <source>
        <dbReference type="ARBA" id="ARBA00023136"/>
    </source>
</evidence>
<dbReference type="GO" id="GO:0016020">
    <property type="term" value="C:membrane"/>
    <property type="evidence" value="ECO:0007669"/>
    <property type="project" value="UniProtKB-SubCell"/>
</dbReference>
<evidence type="ECO:0000256" key="2">
    <source>
        <dbReference type="ARBA" id="ARBA00005645"/>
    </source>
</evidence>
<dbReference type="Proteomes" id="UP000094527">
    <property type="component" value="Unassembled WGS sequence"/>
</dbReference>
<name>A0A1D2NGN5_ORCCI</name>
<evidence type="ECO:0000256" key="4">
    <source>
        <dbReference type="ARBA" id="ARBA00022989"/>
    </source>
</evidence>
<dbReference type="EMBL" id="LJIJ01000043">
    <property type="protein sequence ID" value="ODN04424.1"/>
    <property type="molecule type" value="Genomic_DNA"/>
</dbReference>
<evidence type="ECO:0000313" key="8">
    <source>
        <dbReference type="Proteomes" id="UP000094527"/>
    </source>
</evidence>
<feature type="transmembrane region" description="Helical" evidence="6">
    <location>
        <begin position="46"/>
        <end position="63"/>
    </location>
</feature>
<evidence type="ECO:0000256" key="3">
    <source>
        <dbReference type="ARBA" id="ARBA00022692"/>
    </source>
</evidence>
<dbReference type="InterPro" id="IPR007262">
    <property type="entry name" value="Vps55/LEPROT"/>
</dbReference>
<comment type="subcellular location">
    <subcellularLocation>
        <location evidence="1">Membrane</location>
        <topology evidence="1">Multi-pass membrane protein</topology>
    </subcellularLocation>
</comment>
<dbReference type="Pfam" id="PF04133">
    <property type="entry name" value="Vps55"/>
    <property type="match status" value="1"/>
</dbReference>
<dbReference type="AlphaFoldDB" id="A0A1D2NGN5"/>
<evidence type="ECO:0000256" key="6">
    <source>
        <dbReference type="SAM" id="Phobius"/>
    </source>
</evidence>
<accession>A0A1D2NGN5</accession>
<evidence type="ECO:0000313" key="7">
    <source>
        <dbReference type="EMBL" id="ODN04424.1"/>
    </source>
</evidence>
<organism evidence="7 8">
    <name type="scientific">Orchesella cincta</name>
    <name type="common">Springtail</name>
    <name type="synonym">Podura cincta</name>
    <dbReference type="NCBI Taxonomy" id="48709"/>
    <lineage>
        <taxon>Eukaryota</taxon>
        <taxon>Metazoa</taxon>
        <taxon>Ecdysozoa</taxon>
        <taxon>Arthropoda</taxon>
        <taxon>Hexapoda</taxon>
        <taxon>Collembola</taxon>
        <taxon>Entomobryomorpha</taxon>
        <taxon>Entomobryoidea</taxon>
        <taxon>Orchesellidae</taxon>
        <taxon>Orchesellinae</taxon>
        <taxon>Orchesella</taxon>
    </lineage>
</organism>
<proteinExistence type="inferred from homology"/>
<dbReference type="PANTHER" id="PTHR12050:SF0">
    <property type="entry name" value="RH04491P"/>
    <property type="match status" value="1"/>
</dbReference>
<keyword evidence="5 6" id="KW-0472">Membrane</keyword>
<reference evidence="7 8" key="1">
    <citation type="journal article" date="2016" name="Genome Biol. Evol.">
        <title>Gene Family Evolution Reflects Adaptation to Soil Environmental Stressors in the Genome of the Collembolan Orchesella cincta.</title>
        <authorList>
            <person name="Faddeeva-Vakhrusheva A."/>
            <person name="Derks M.F."/>
            <person name="Anvar S.Y."/>
            <person name="Agamennone V."/>
            <person name="Suring W."/>
            <person name="Smit S."/>
            <person name="van Straalen N.M."/>
            <person name="Roelofs D."/>
        </authorList>
    </citation>
    <scope>NUCLEOTIDE SEQUENCE [LARGE SCALE GENOMIC DNA]</scope>
    <source>
        <tissue evidence="7">Mixed pool</tissue>
    </source>
</reference>
<comment type="similarity">
    <text evidence="2">Belongs to the OB-RGRP/VPS55 family.</text>
</comment>
<dbReference type="STRING" id="48709.A0A1D2NGN5"/>
<dbReference type="OrthoDB" id="14246at2759"/>
<dbReference type="PANTHER" id="PTHR12050">
    <property type="entry name" value="LEPTIN RECEPTOR-RELATED"/>
    <property type="match status" value="1"/>
</dbReference>
<keyword evidence="7" id="KW-0675">Receptor</keyword>
<comment type="caution">
    <text evidence="7">The sequence shown here is derived from an EMBL/GenBank/DDBJ whole genome shotgun (WGS) entry which is preliminary data.</text>
</comment>
<keyword evidence="3 6" id="KW-0812">Transmembrane</keyword>
<feature type="transmembrane region" description="Helical" evidence="6">
    <location>
        <begin position="114"/>
        <end position="141"/>
    </location>
</feature>
<dbReference type="GO" id="GO:0005768">
    <property type="term" value="C:endosome"/>
    <property type="evidence" value="ECO:0007669"/>
    <property type="project" value="TreeGrafter"/>
</dbReference>
<dbReference type="OMA" id="CYLWMSD"/>
<gene>
    <name evidence="7" type="ORF">Ocin01_02246</name>
</gene>
<protein>
    <submittedName>
        <fullName evidence="7">Leptin receptor gene-related protein</fullName>
    </submittedName>
</protein>
<keyword evidence="4 6" id="KW-1133">Transmembrane helix</keyword>
<sequence>MALLHLHKIPEVKYYVLIHISRLVLLAFFGSVGMTLLVIGCATNHNWWPFFVVIFYLLAPAPILLSRRYSSSGMGPSNACQELAIFITMGIVISAFGLPIVLHRAPVKSTGEDVIPLSAMWYVLGGNVVVFSTIVGFFITFGGEDVDYTMW</sequence>
<dbReference type="GO" id="GO:0032511">
    <property type="term" value="P:late endosome to vacuole transport via multivesicular body sorting pathway"/>
    <property type="evidence" value="ECO:0007669"/>
    <property type="project" value="TreeGrafter"/>
</dbReference>
<feature type="transmembrane region" description="Helical" evidence="6">
    <location>
        <begin position="20"/>
        <end position="39"/>
    </location>
</feature>
<feature type="transmembrane region" description="Helical" evidence="6">
    <location>
        <begin position="83"/>
        <end position="102"/>
    </location>
</feature>
<evidence type="ECO:0000256" key="1">
    <source>
        <dbReference type="ARBA" id="ARBA00004141"/>
    </source>
</evidence>